<evidence type="ECO:0000313" key="3">
    <source>
        <dbReference type="Proteomes" id="UP000799118"/>
    </source>
</evidence>
<dbReference type="AlphaFoldDB" id="A0A6A4IU68"/>
<feature type="signal peptide" evidence="1">
    <location>
        <begin position="1"/>
        <end position="16"/>
    </location>
</feature>
<protein>
    <recommendedName>
        <fullName evidence="4">Secreted protein</fullName>
    </recommendedName>
</protein>
<reference evidence="2" key="1">
    <citation type="journal article" date="2019" name="Environ. Microbiol.">
        <title>Fungal ecological strategies reflected in gene transcription - a case study of two litter decomposers.</title>
        <authorList>
            <person name="Barbi F."/>
            <person name="Kohler A."/>
            <person name="Barry K."/>
            <person name="Baskaran P."/>
            <person name="Daum C."/>
            <person name="Fauchery L."/>
            <person name="Ihrmark K."/>
            <person name="Kuo A."/>
            <person name="LaButti K."/>
            <person name="Lipzen A."/>
            <person name="Morin E."/>
            <person name="Grigoriev I.V."/>
            <person name="Henrissat B."/>
            <person name="Lindahl B."/>
            <person name="Martin F."/>
        </authorList>
    </citation>
    <scope>NUCLEOTIDE SEQUENCE</scope>
    <source>
        <strain evidence="2">JB14</strain>
    </source>
</reference>
<evidence type="ECO:0000313" key="2">
    <source>
        <dbReference type="EMBL" id="KAE9411335.1"/>
    </source>
</evidence>
<dbReference type="Proteomes" id="UP000799118">
    <property type="component" value="Unassembled WGS sequence"/>
</dbReference>
<name>A0A6A4IU68_9AGAR</name>
<evidence type="ECO:0000256" key="1">
    <source>
        <dbReference type="SAM" id="SignalP"/>
    </source>
</evidence>
<gene>
    <name evidence="2" type="ORF">BT96DRAFT_911949</name>
</gene>
<accession>A0A6A4IU68</accession>
<sequence length="91" mass="10586">MLAVLLIWLCVCIGKSVRPVFQPTSTMVEEDPFAIFQSCVEYNPRDIHVSRMRTSLCIYLKLACMRRVTSGMHTIFLSILRHLILNYSEDY</sequence>
<proteinExistence type="predicted"/>
<evidence type="ECO:0008006" key="4">
    <source>
        <dbReference type="Google" id="ProtNLM"/>
    </source>
</evidence>
<keyword evidence="3" id="KW-1185">Reference proteome</keyword>
<keyword evidence="1" id="KW-0732">Signal</keyword>
<feature type="chain" id="PRO_5025418303" description="Secreted protein" evidence="1">
    <location>
        <begin position="17"/>
        <end position="91"/>
    </location>
</feature>
<organism evidence="2 3">
    <name type="scientific">Gymnopus androsaceus JB14</name>
    <dbReference type="NCBI Taxonomy" id="1447944"/>
    <lineage>
        <taxon>Eukaryota</taxon>
        <taxon>Fungi</taxon>
        <taxon>Dikarya</taxon>
        <taxon>Basidiomycota</taxon>
        <taxon>Agaricomycotina</taxon>
        <taxon>Agaricomycetes</taxon>
        <taxon>Agaricomycetidae</taxon>
        <taxon>Agaricales</taxon>
        <taxon>Marasmiineae</taxon>
        <taxon>Omphalotaceae</taxon>
        <taxon>Gymnopus</taxon>
    </lineage>
</organism>
<dbReference type="EMBL" id="ML769383">
    <property type="protein sequence ID" value="KAE9411335.1"/>
    <property type="molecule type" value="Genomic_DNA"/>
</dbReference>